<protein>
    <recommendedName>
        <fullName evidence="5">F-box domain-containing protein</fullName>
    </recommendedName>
</protein>
<dbReference type="PANTHER" id="PTHR32141">
    <property type="match status" value="1"/>
</dbReference>
<reference evidence="4" key="1">
    <citation type="submission" date="2018-04" db="EMBL/GenBank/DDBJ databases">
        <title>WGS assembly of Panicum hallii.</title>
        <authorList>
            <person name="Lovell J."/>
            <person name="Jenkins J."/>
            <person name="Lowry D."/>
            <person name="Mamidi S."/>
            <person name="Sreedasyam A."/>
            <person name="Weng X."/>
            <person name="Barry K."/>
            <person name="Bonette J."/>
            <person name="Campitelli B."/>
            <person name="Daum C."/>
            <person name="Gordon S."/>
            <person name="Gould B."/>
            <person name="Lipzen A."/>
            <person name="Macqueen A."/>
            <person name="Palacio-Mejia J."/>
            <person name="Plott C."/>
            <person name="Shakirov E."/>
            <person name="Shu S."/>
            <person name="Yoshinaga Y."/>
            <person name="Zane M."/>
            <person name="Rokhsar D."/>
            <person name="Grimwood J."/>
            <person name="Schmutz J."/>
            <person name="Juenger T."/>
        </authorList>
    </citation>
    <scope>NUCLEOTIDE SEQUENCE [LARGE SCALE GENOMIC DNA]</scope>
    <source>
        <strain evidence="4">FIL2</strain>
    </source>
</reference>
<evidence type="ECO:0000313" key="4">
    <source>
        <dbReference type="EMBL" id="PVH36138.1"/>
    </source>
</evidence>
<feature type="compositionally biased region" description="Low complexity" evidence="1">
    <location>
        <begin position="65"/>
        <end position="82"/>
    </location>
</feature>
<dbReference type="Pfam" id="PF00646">
    <property type="entry name" value="F-box"/>
    <property type="match status" value="1"/>
</dbReference>
<dbReference type="EMBL" id="CM008051">
    <property type="protein sequence ID" value="PVH36138.1"/>
    <property type="molecule type" value="Genomic_DNA"/>
</dbReference>
<dbReference type="InterPro" id="IPR055302">
    <property type="entry name" value="F-box_dom-containing"/>
</dbReference>
<dbReference type="PANTHER" id="PTHR32141:SF40">
    <property type="entry name" value="OS06G0492900 PROTEIN"/>
    <property type="match status" value="1"/>
</dbReference>
<evidence type="ECO:0000259" key="2">
    <source>
        <dbReference type="Pfam" id="PF00646"/>
    </source>
</evidence>
<evidence type="ECO:0000256" key="1">
    <source>
        <dbReference type="SAM" id="MobiDB-lite"/>
    </source>
</evidence>
<feature type="region of interest" description="Disordered" evidence="1">
    <location>
        <begin position="65"/>
        <end position="85"/>
    </location>
</feature>
<sequence>MTRIKSNPPNKKTHQSKTLAGVAFMEDDAVAVLATTLDSALMDGTARMLAQRVYSSLPAPPVSTSAPLSKHAAAAASSPPADGADRFSGLPDDILRGVVSRLPARDAARTTALSKHWTGVWRSVPLVLVDAHLLPAAAGLPDTVSRALAAHPGPFRCVHLTGTPMAARRNEVTRWLQLLAAKGARELVFVNRPTPIRAHLQLPGALFACTSLTRLYLGFWTFPGTGTVPPAAVSFPRLRELGLGSVAIEEWDLAFLLENKCPVLEKLVVVGSRWRPVPIRIRSCSLRCVQVCSSTVPEIDVGHAPVLERLLLCGVSGRICGLFTMASRIKIGYAPNLRFLGFLVPGMHEPEITGNTNTVLPSVQMVGVQMLSQHGDALYPGKI</sequence>
<dbReference type="SUPFAM" id="SSF81383">
    <property type="entry name" value="F-box domain"/>
    <property type="match status" value="1"/>
</dbReference>
<feature type="domain" description="F-box" evidence="2">
    <location>
        <begin position="87"/>
        <end position="126"/>
    </location>
</feature>
<feature type="domain" description="F-box/LRR-repeat protein 15/At3g58940/PEG3-like LRR" evidence="3">
    <location>
        <begin position="173"/>
        <end position="369"/>
    </location>
</feature>
<evidence type="ECO:0000259" key="3">
    <source>
        <dbReference type="Pfam" id="PF24758"/>
    </source>
</evidence>
<dbReference type="SUPFAM" id="SSF52047">
    <property type="entry name" value="RNI-like"/>
    <property type="match status" value="1"/>
</dbReference>
<dbReference type="InterPro" id="IPR055411">
    <property type="entry name" value="LRR_FXL15/At3g58940/PEG3-like"/>
</dbReference>
<dbReference type="AlphaFoldDB" id="A0A2T8IER3"/>
<proteinExistence type="predicted"/>
<dbReference type="Pfam" id="PF24758">
    <property type="entry name" value="LRR_At5g56370"/>
    <property type="match status" value="1"/>
</dbReference>
<dbReference type="InterPro" id="IPR036047">
    <property type="entry name" value="F-box-like_dom_sf"/>
</dbReference>
<gene>
    <name evidence="4" type="ORF">PAHAL_6G005300</name>
</gene>
<name>A0A2T8IER3_9POAL</name>
<evidence type="ECO:0008006" key="5">
    <source>
        <dbReference type="Google" id="ProtNLM"/>
    </source>
</evidence>
<dbReference type="InterPro" id="IPR001810">
    <property type="entry name" value="F-box_dom"/>
</dbReference>
<dbReference type="Gramene" id="PVH36138">
    <property type="protein sequence ID" value="PVH36138"/>
    <property type="gene ID" value="PAHAL_6G005300"/>
</dbReference>
<organism evidence="4">
    <name type="scientific">Panicum hallii</name>
    <dbReference type="NCBI Taxonomy" id="206008"/>
    <lineage>
        <taxon>Eukaryota</taxon>
        <taxon>Viridiplantae</taxon>
        <taxon>Streptophyta</taxon>
        <taxon>Embryophyta</taxon>
        <taxon>Tracheophyta</taxon>
        <taxon>Spermatophyta</taxon>
        <taxon>Magnoliopsida</taxon>
        <taxon>Liliopsida</taxon>
        <taxon>Poales</taxon>
        <taxon>Poaceae</taxon>
        <taxon>PACMAD clade</taxon>
        <taxon>Panicoideae</taxon>
        <taxon>Panicodae</taxon>
        <taxon>Paniceae</taxon>
        <taxon>Panicinae</taxon>
        <taxon>Panicum</taxon>
        <taxon>Panicum sect. Panicum</taxon>
    </lineage>
</organism>
<accession>A0A2T8IER3</accession>
<dbReference type="Proteomes" id="UP000243499">
    <property type="component" value="Chromosome 6"/>
</dbReference>